<reference evidence="2 3" key="1">
    <citation type="submission" date="2015-02" db="EMBL/GenBank/DDBJ databases">
        <title>Single-cell genomics of uncultivated deep-branching MTB reveals a conserved set of magnetosome genes.</title>
        <authorList>
            <person name="Kolinko S."/>
            <person name="Richter M."/>
            <person name="Glockner F.O."/>
            <person name="Brachmann A."/>
            <person name="Schuler D."/>
        </authorList>
    </citation>
    <scope>NUCLEOTIDE SEQUENCE [LARGE SCALE GENOMIC DNA]</scope>
    <source>
        <strain evidence="2">SKK-01</strain>
    </source>
</reference>
<dbReference type="AlphaFoldDB" id="A0A0F0CJG2"/>
<dbReference type="EMBL" id="JYNY01000612">
    <property type="protein sequence ID" value="KJJ83362.1"/>
    <property type="molecule type" value="Genomic_DNA"/>
</dbReference>
<dbReference type="Proteomes" id="UP000033428">
    <property type="component" value="Unassembled WGS sequence"/>
</dbReference>
<accession>A0A0F0CJG2</accession>
<evidence type="ECO:0000256" key="1">
    <source>
        <dbReference type="SAM" id="Phobius"/>
    </source>
</evidence>
<organism evidence="2 3">
    <name type="scientific">Candidatus Omnitrophus magneticus</name>
    <dbReference type="NCBI Taxonomy" id="1609969"/>
    <lineage>
        <taxon>Bacteria</taxon>
        <taxon>Pseudomonadati</taxon>
        <taxon>Candidatus Omnitrophota</taxon>
        <taxon>Candidatus Omnitrophus</taxon>
    </lineage>
</organism>
<proteinExistence type="predicted"/>
<keyword evidence="3" id="KW-1185">Reference proteome</keyword>
<gene>
    <name evidence="2" type="ORF">OMAG_002770</name>
</gene>
<feature type="non-terminal residue" evidence="2">
    <location>
        <position position="1"/>
    </location>
</feature>
<comment type="caution">
    <text evidence="2">The sequence shown here is derived from an EMBL/GenBank/DDBJ whole genome shotgun (WGS) entry which is preliminary data.</text>
</comment>
<name>A0A0F0CJG2_9BACT</name>
<sequence>LQEFIESSISFFALVSGVLIVGITGVSDGIIEENKSKEYVEFYCGVLMGEGKKDRGLLG</sequence>
<protein>
    <submittedName>
        <fullName evidence="2">Uncharacterized protein</fullName>
    </submittedName>
</protein>
<feature type="transmembrane region" description="Helical" evidence="1">
    <location>
        <begin position="12"/>
        <end position="31"/>
    </location>
</feature>
<keyword evidence="1" id="KW-0472">Membrane</keyword>
<evidence type="ECO:0000313" key="3">
    <source>
        <dbReference type="Proteomes" id="UP000033428"/>
    </source>
</evidence>
<evidence type="ECO:0000313" key="2">
    <source>
        <dbReference type="EMBL" id="KJJ83362.1"/>
    </source>
</evidence>
<keyword evidence="1" id="KW-1133">Transmembrane helix</keyword>
<keyword evidence="1" id="KW-0812">Transmembrane</keyword>